<protein>
    <submittedName>
        <fullName evidence="2">Uncharacterized protein</fullName>
    </submittedName>
</protein>
<organism evidence="2 3">
    <name type="scientific">Helicobacter mehlei</name>
    <dbReference type="NCBI Taxonomy" id="2316080"/>
    <lineage>
        <taxon>Bacteria</taxon>
        <taxon>Pseudomonadati</taxon>
        <taxon>Campylobacterota</taxon>
        <taxon>Epsilonproteobacteria</taxon>
        <taxon>Campylobacterales</taxon>
        <taxon>Helicobacteraceae</taxon>
        <taxon>Helicobacter</taxon>
    </lineage>
</organism>
<name>A0A553UPG1_9HELI</name>
<evidence type="ECO:0000313" key="2">
    <source>
        <dbReference type="EMBL" id="TSA82114.1"/>
    </source>
</evidence>
<feature type="coiled-coil region" evidence="1">
    <location>
        <begin position="44"/>
        <end position="71"/>
    </location>
</feature>
<keyword evidence="3" id="KW-1185">Reference proteome</keyword>
<evidence type="ECO:0000313" key="3">
    <source>
        <dbReference type="Proteomes" id="UP000319322"/>
    </source>
</evidence>
<gene>
    <name evidence="2" type="ORF">FNE76_06130</name>
</gene>
<accession>A0A553UPG1</accession>
<keyword evidence="1" id="KW-0175">Coiled coil</keyword>
<sequence>MKKTSNEKIQRMCELREKGLTETQIAQHEDVQVSQPTVSKHLREQKYIKEIQSKDKQLKAAKTEIVGLKATISLIETELRRSNLQSELANIFGPKFPIRNSWVFL</sequence>
<reference evidence="2" key="1">
    <citation type="submission" date="2019-07" db="EMBL/GenBank/DDBJ databases">
        <title>Helicobacter labacensis sp. nov., Helicobacter mehlei sp. nov. and Helicobacter vulpis sp. nov., isolated from gastric mucosa of red fox (Vulpis vulpis).</title>
        <authorList>
            <person name="Kusar D."/>
            <person name="Gruntar I."/>
            <person name="Pate M."/>
            <person name="Zajc U."/>
            <person name="Ocepek M."/>
        </authorList>
    </citation>
    <scope>NUCLEOTIDE SEQUENCE [LARGE SCALE GENOMIC DNA]</scope>
    <source>
        <strain evidence="2">L8b</strain>
    </source>
</reference>
<proteinExistence type="predicted"/>
<evidence type="ECO:0000256" key="1">
    <source>
        <dbReference type="SAM" id="Coils"/>
    </source>
</evidence>
<dbReference type="EMBL" id="VKGC01000016">
    <property type="protein sequence ID" value="TSA82114.1"/>
    <property type="molecule type" value="Genomic_DNA"/>
</dbReference>
<dbReference type="AlphaFoldDB" id="A0A553UPG1"/>
<dbReference type="Proteomes" id="UP000319322">
    <property type="component" value="Unassembled WGS sequence"/>
</dbReference>
<comment type="caution">
    <text evidence="2">The sequence shown here is derived from an EMBL/GenBank/DDBJ whole genome shotgun (WGS) entry which is preliminary data.</text>
</comment>
<dbReference type="RefSeq" id="WP_143928426.1">
    <property type="nucleotide sequence ID" value="NZ_VKGC01000016.1"/>
</dbReference>
<reference evidence="2" key="2">
    <citation type="submission" date="2019-07" db="EMBL/GenBank/DDBJ databases">
        <authorList>
            <person name="Papic B."/>
        </authorList>
    </citation>
    <scope>NUCLEOTIDE SEQUENCE [LARGE SCALE GENOMIC DNA]</scope>
    <source>
        <strain evidence="2">L8b</strain>
    </source>
</reference>